<dbReference type="AlphaFoldDB" id="A0A9D4RNB9"/>
<reference evidence="2" key="1">
    <citation type="journal article" date="2019" name="bioRxiv">
        <title>The Genome of the Zebra Mussel, Dreissena polymorpha: A Resource for Invasive Species Research.</title>
        <authorList>
            <person name="McCartney M.A."/>
            <person name="Auch B."/>
            <person name="Kono T."/>
            <person name="Mallez S."/>
            <person name="Zhang Y."/>
            <person name="Obille A."/>
            <person name="Becker A."/>
            <person name="Abrahante J.E."/>
            <person name="Garbe J."/>
            <person name="Badalamenti J.P."/>
            <person name="Herman A."/>
            <person name="Mangelson H."/>
            <person name="Liachko I."/>
            <person name="Sullivan S."/>
            <person name="Sone E.D."/>
            <person name="Koren S."/>
            <person name="Silverstein K.A.T."/>
            <person name="Beckman K.B."/>
            <person name="Gohl D.M."/>
        </authorList>
    </citation>
    <scope>NUCLEOTIDE SEQUENCE</scope>
    <source>
        <strain evidence="2">Duluth1</strain>
        <tissue evidence="2">Whole animal</tissue>
    </source>
</reference>
<keyword evidence="3" id="KW-1185">Reference proteome</keyword>
<comment type="caution">
    <text evidence="2">The sequence shown here is derived from an EMBL/GenBank/DDBJ whole genome shotgun (WGS) entry which is preliminary data.</text>
</comment>
<reference evidence="2" key="2">
    <citation type="submission" date="2020-11" db="EMBL/GenBank/DDBJ databases">
        <authorList>
            <person name="McCartney M.A."/>
            <person name="Auch B."/>
            <person name="Kono T."/>
            <person name="Mallez S."/>
            <person name="Becker A."/>
            <person name="Gohl D.M."/>
            <person name="Silverstein K.A.T."/>
            <person name="Koren S."/>
            <person name="Bechman K.B."/>
            <person name="Herman A."/>
            <person name="Abrahante J.E."/>
            <person name="Garbe J."/>
        </authorList>
    </citation>
    <scope>NUCLEOTIDE SEQUENCE</scope>
    <source>
        <strain evidence="2">Duluth1</strain>
        <tissue evidence="2">Whole animal</tissue>
    </source>
</reference>
<proteinExistence type="predicted"/>
<protein>
    <recommendedName>
        <fullName evidence="1">Integrase zinc-binding domain-containing protein</fullName>
    </recommendedName>
</protein>
<name>A0A9D4RNB9_DREPO</name>
<feature type="domain" description="Integrase zinc-binding" evidence="1">
    <location>
        <begin position="45"/>
        <end position="72"/>
    </location>
</feature>
<sequence>MGLADCLSRVPLNEEEKQTMDYELMVLVAETFACTNHQDVQWRFVQRAAWPGMKKQIEDVVSECSVCLTYKNKPAKEHMSMKLVPE</sequence>
<dbReference type="Proteomes" id="UP000828390">
    <property type="component" value="Unassembled WGS sequence"/>
</dbReference>
<dbReference type="Pfam" id="PF17921">
    <property type="entry name" value="Integrase_H2C2"/>
    <property type="match status" value="1"/>
</dbReference>
<dbReference type="EMBL" id="JAIWYP010000002">
    <property type="protein sequence ID" value="KAH3872625.1"/>
    <property type="molecule type" value="Genomic_DNA"/>
</dbReference>
<organism evidence="2 3">
    <name type="scientific">Dreissena polymorpha</name>
    <name type="common">Zebra mussel</name>
    <name type="synonym">Mytilus polymorpha</name>
    <dbReference type="NCBI Taxonomy" id="45954"/>
    <lineage>
        <taxon>Eukaryota</taxon>
        <taxon>Metazoa</taxon>
        <taxon>Spiralia</taxon>
        <taxon>Lophotrochozoa</taxon>
        <taxon>Mollusca</taxon>
        <taxon>Bivalvia</taxon>
        <taxon>Autobranchia</taxon>
        <taxon>Heteroconchia</taxon>
        <taxon>Euheterodonta</taxon>
        <taxon>Imparidentia</taxon>
        <taxon>Neoheterodontei</taxon>
        <taxon>Myida</taxon>
        <taxon>Dreissenoidea</taxon>
        <taxon>Dreissenidae</taxon>
        <taxon>Dreissena</taxon>
    </lineage>
</organism>
<evidence type="ECO:0000259" key="1">
    <source>
        <dbReference type="Pfam" id="PF17921"/>
    </source>
</evidence>
<evidence type="ECO:0000313" key="3">
    <source>
        <dbReference type="Proteomes" id="UP000828390"/>
    </source>
</evidence>
<evidence type="ECO:0000313" key="2">
    <source>
        <dbReference type="EMBL" id="KAH3872625.1"/>
    </source>
</evidence>
<gene>
    <name evidence="2" type="ORF">DPMN_035844</name>
</gene>
<dbReference type="InterPro" id="IPR041588">
    <property type="entry name" value="Integrase_H2C2"/>
</dbReference>
<accession>A0A9D4RNB9</accession>